<feature type="region of interest" description="Disordered" evidence="3">
    <location>
        <begin position="250"/>
        <end position="272"/>
    </location>
</feature>
<dbReference type="GO" id="GO:0005509">
    <property type="term" value="F:calcium ion binding"/>
    <property type="evidence" value="ECO:0007669"/>
    <property type="project" value="InterPro"/>
</dbReference>
<evidence type="ECO:0000256" key="3">
    <source>
        <dbReference type="SAM" id="MobiDB-lite"/>
    </source>
</evidence>
<accession>A0A1F4ZDP2</accession>
<dbReference type="InterPro" id="IPR050557">
    <property type="entry name" value="RTX_toxin/Mannuronan_C5-epim"/>
</dbReference>
<evidence type="ECO:0000256" key="2">
    <source>
        <dbReference type="ARBA" id="ARBA00022525"/>
    </source>
</evidence>
<gene>
    <name evidence="5" type="ORF">A2989_05430</name>
</gene>
<evidence type="ECO:0000256" key="1">
    <source>
        <dbReference type="ARBA" id="ARBA00004613"/>
    </source>
</evidence>
<dbReference type="STRING" id="1797259.A2989_05430"/>
<evidence type="ECO:0000313" key="6">
    <source>
        <dbReference type="Proteomes" id="UP000177080"/>
    </source>
</evidence>
<organism evidence="5 6">
    <name type="scientific">Candidatus Amesbacteria bacterium RIFCSPLOWO2_01_FULL_48_25</name>
    <dbReference type="NCBI Taxonomy" id="1797259"/>
    <lineage>
        <taxon>Bacteria</taxon>
        <taxon>Candidatus Amesiibacteriota</taxon>
    </lineage>
</organism>
<feature type="signal peptide" evidence="4">
    <location>
        <begin position="1"/>
        <end position="20"/>
    </location>
</feature>
<dbReference type="PANTHER" id="PTHR38340:SF1">
    <property type="entry name" value="S-LAYER PROTEIN"/>
    <property type="match status" value="1"/>
</dbReference>
<evidence type="ECO:0000256" key="4">
    <source>
        <dbReference type="SAM" id="SignalP"/>
    </source>
</evidence>
<protein>
    <submittedName>
        <fullName evidence="5">Uncharacterized protein</fullName>
    </submittedName>
</protein>
<dbReference type="PRINTS" id="PR00313">
    <property type="entry name" value="CABNDNGRPT"/>
</dbReference>
<dbReference type="AlphaFoldDB" id="A0A1F4ZDP2"/>
<dbReference type="Pfam" id="PF00353">
    <property type="entry name" value="HemolysinCabind"/>
    <property type="match status" value="2"/>
</dbReference>
<dbReference type="EMBL" id="MEXN01000001">
    <property type="protein sequence ID" value="OGD04440.1"/>
    <property type="molecule type" value="Genomic_DNA"/>
</dbReference>
<dbReference type="PANTHER" id="PTHR38340">
    <property type="entry name" value="S-LAYER PROTEIN"/>
    <property type="match status" value="1"/>
</dbReference>
<comment type="subcellular location">
    <subcellularLocation>
        <location evidence="1">Secreted</location>
    </subcellularLocation>
</comment>
<dbReference type="Proteomes" id="UP000177080">
    <property type="component" value="Unassembled WGS sequence"/>
</dbReference>
<sequence length="288" mass="30795">MKKFLKLITIFTLVIVGAVAANRSEKINFVSTAQAVGDLTINWGVPSGDPIFNIPNFLPGDEETATVIISNGGTSNRSLGLRIADVTDLQNLSSQIDLVIKENGIEIFNATLSDLIAQATEPGFLQFDILPPSTSATYDFFASFNPGAGDEYQGTSVIFDIIIGIAFDLPEACRDIESSFNGQIIFGTSKKENLNGTPRNDIILAFEGDDKVEGNSGNDCILGGPGNDRLNGNNGQDVIFGDEGDDKLYGNNQNDYLDGGPGTDRTEGNNGTDTCVNWETKLHCELGP</sequence>
<reference evidence="5 6" key="1">
    <citation type="journal article" date="2016" name="Nat. Commun.">
        <title>Thousands of microbial genomes shed light on interconnected biogeochemical processes in an aquifer system.</title>
        <authorList>
            <person name="Anantharaman K."/>
            <person name="Brown C.T."/>
            <person name="Hug L.A."/>
            <person name="Sharon I."/>
            <person name="Castelle C.J."/>
            <person name="Probst A.J."/>
            <person name="Thomas B.C."/>
            <person name="Singh A."/>
            <person name="Wilkins M.J."/>
            <person name="Karaoz U."/>
            <person name="Brodie E.L."/>
            <person name="Williams K.H."/>
            <person name="Hubbard S.S."/>
            <person name="Banfield J.F."/>
        </authorList>
    </citation>
    <scope>NUCLEOTIDE SEQUENCE [LARGE SCALE GENOMIC DNA]</scope>
</reference>
<keyword evidence="2" id="KW-0964">Secreted</keyword>
<keyword evidence="4" id="KW-0732">Signal</keyword>
<dbReference type="Gene3D" id="2.150.10.10">
    <property type="entry name" value="Serralysin-like metalloprotease, C-terminal"/>
    <property type="match status" value="1"/>
</dbReference>
<dbReference type="InterPro" id="IPR011049">
    <property type="entry name" value="Serralysin-like_metalloprot_C"/>
</dbReference>
<dbReference type="InterPro" id="IPR001343">
    <property type="entry name" value="Hemolysn_Ca-bd"/>
</dbReference>
<comment type="caution">
    <text evidence="5">The sequence shown here is derived from an EMBL/GenBank/DDBJ whole genome shotgun (WGS) entry which is preliminary data.</text>
</comment>
<dbReference type="GO" id="GO:0005576">
    <property type="term" value="C:extracellular region"/>
    <property type="evidence" value="ECO:0007669"/>
    <property type="project" value="UniProtKB-SubCell"/>
</dbReference>
<dbReference type="SUPFAM" id="SSF51120">
    <property type="entry name" value="beta-Roll"/>
    <property type="match status" value="1"/>
</dbReference>
<feature type="chain" id="PRO_5009516000" evidence="4">
    <location>
        <begin position="21"/>
        <end position="288"/>
    </location>
</feature>
<evidence type="ECO:0000313" key="5">
    <source>
        <dbReference type="EMBL" id="OGD04440.1"/>
    </source>
</evidence>
<name>A0A1F4ZDP2_9BACT</name>
<proteinExistence type="predicted"/>